<dbReference type="RefSeq" id="WP_341408475.1">
    <property type="nucleotide sequence ID" value="NZ_JBBUTH010000001.1"/>
</dbReference>
<accession>A0ABU9CAW1</accession>
<comment type="caution">
    <text evidence="2">The sequence shown here is derived from an EMBL/GenBank/DDBJ whole genome shotgun (WGS) entry which is preliminary data.</text>
</comment>
<organism evidence="2 3">
    <name type="scientific">Pseudaquabacterium inlustre</name>
    <dbReference type="NCBI Taxonomy" id="2984192"/>
    <lineage>
        <taxon>Bacteria</taxon>
        <taxon>Pseudomonadati</taxon>
        <taxon>Pseudomonadota</taxon>
        <taxon>Betaproteobacteria</taxon>
        <taxon>Burkholderiales</taxon>
        <taxon>Sphaerotilaceae</taxon>
        <taxon>Pseudaquabacterium</taxon>
    </lineage>
</organism>
<keyword evidence="1" id="KW-0472">Membrane</keyword>
<evidence type="ECO:0000313" key="3">
    <source>
        <dbReference type="Proteomes" id="UP001365405"/>
    </source>
</evidence>
<name>A0ABU9CAW1_9BURK</name>
<keyword evidence="3" id="KW-1185">Reference proteome</keyword>
<dbReference type="EMBL" id="JBBUTH010000001">
    <property type="protein sequence ID" value="MEK8048801.1"/>
    <property type="molecule type" value="Genomic_DNA"/>
</dbReference>
<keyword evidence="1" id="KW-1133">Transmembrane helix</keyword>
<protein>
    <recommendedName>
        <fullName evidence="4">Prepilin-type N-terminal cleavage/methylation domain-containing protein</fullName>
    </recommendedName>
</protein>
<reference evidence="2 3" key="1">
    <citation type="submission" date="2024-04" db="EMBL/GenBank/DDBJ databases">
        <title>Novel species of the genus Ideonella isolated from streams.</title>
        <authorList>
            <person name="Lu H."/>
        </authorList>
    </citation>
    <scope>NUCLEOTIDE SEQUENCE [LARGE SCALE GENOMIC DNA]</scope>
    <source>
        <strain evidence="2 3">DXS22W</strain>
    </source>
</reference>
<sequence length="444" mass="46915">MRPIPHPHLRHLGVSLIEALVALAVMSFGMLALIGVQSTMRINTDLSRQTTEAARIATEDLESLRLFVDVRHDDDQPVPSWDDLTNRTATVQLPGDTGNVSFALSRQLTNFPTRPEQMTRLGLVASQAKIAQTTVTWTDRTNSTRTVRLQGLVSATSPALAGILSLPPISGVTARSNNRHPSIPVSARDLGNGKSAYKPSTTSNVVWVFNNTTGAITGRCSSVALAQADITADSVSSCTAVGYGSLVSGTVRFHLTAPPSGGYTAAQAEDPQGAAGTETLALGSTPLSFNANNRVGLVSPFSECFAGLLYTPSGSTARGPSAIDYTCLVYATDANGWGGRIDLSVAVPGWAPTSLSTADSTAQRLRVCRYTRSSSDYTANRDHPRTYCRVASDECLSANRVTRNLNNQNFLVIAAGGLCPADSDNNAASGQDPLRNANTLAHQP</sequence>
<evidence type="ECO:0000256" key="1">
    <source>
        <dbReference type="SAM" id="Phobius"/>
    </source>
</evidence>
<gene>
    <name evidence="2" type="ORF">AACH10_00950</name>
</gene>
<evidence type="ECO:0008006" key="4">
    <source>
        <dbReference type="Google" id="ProtNLM"/>
    </source>
</evidence>
<keyword evidence="1" id="KW-0812">Transmembrane</keyword>
<proteinExistence type="predicted"/>
<evidence type="ECO:0000313" key="2">
    <source>
        <dbReference type="EMBL" id="MEK8048801.1"/>
    </source>
</evidence>
<feature type="transmembrane region" description="Helical" evidence="1">
    <location>
        <begin position="12"/>
        <end position="36"/>
    </location>
</feature>
<dbReference type="Proteomes" id="UP001365405">
    <property type="component" value="Unassembled WGS sequence"/>
</dbReference>